<dbReference type="AlphaFoldDB" id="A0A1W2A405"/>
<evidence type="ECO:0000256" key="1">
    <source>
        <dbReference type="ARBA" id="ARBA00006987"/>
    </source>
</evidence>
<dbReference type="Pfam" id="PF03401">
    <property type="entry name" value="TctC"/>
    <property type="match status" value="1"/>
</dbReference>
<dbReference type="Proteomes" id="UP000192708">
    <property type="component" value="Unassembled WGS sequence"/>
</dbReference>
<gene>
    <name evidence="2" type="ORF">SAMN06296008_10798</name>
</gene>
<sequence>MLTRRQFVQISAFSFGTHCISAKGQLTRLENAKIIVGFAPGGTADIVARRTSEKLSGHYASNVVCENKTGAGGQIAVQFVKTSPSDGSTILLTPMSMLGIYPHTYKKLPYDPILDLQPVAGAAKFDYGLAVGPMVPEHVKNVADFLMWCKTNPKLANFGSPASGSSPHFIGTLIGKTSGIELRHIAYRGTQPAILEMIGGQIAAVVGPTGEFTQHTKSGKCRLLATSDLHRNIYTPNVPTLKEQGFKELSFSEWYGFFLPASSSKDLVQKLNLHIQAVLSDKDFLGGLATSYLMPYPTTPNELAQQLRLDSARWQRIVAEIGFTPED</sequence>
<dbReference type="SUPFAM" id="SSF53850">
    <property type="entry name" value="Periplasmic binding protein-like II"/>
    <property type="match status" value="1"/>
</dbReference>
<dbReference type="STRING" id="1938817.SAMN06296008_10798"/>
<dbReference type="Gene3D" id="3.40.190.10">
    <property type="entry name" value="Periplasmic binding protein-like II"/>
    <property type="match status" value="1"/>
</dbReference>
<dbReference type="PANTHER" id="PTHR42928:SF5">
    <property type="entry name" value="BLR1237 PROTEIN"/>
    <property type="match status" value="1"/>
</dbReference>
<keyword evidence="3" id="KW-1185">Reference proteome</keyword>
<name>A0A1W2A405_9BURK</name>
<organism evidence="2 3">
    <name type="scientific">Polynucleobacter kasalickyi</name>
    <dbReference type="NCBI Taxonomy" id="1938817"/>
    <lineage>
        <taxon>Bacteria</taxon>
        <taxon>Pseudomonadati</taxon>
        <taxon>Pseudomonadota</taxon>
        <taxon>Betaproteobacteria</taxon>
        <taxon>Burkholderiales</taxon>
        <taxon>Burkholderiaceae</taxon>
        <taxon>Polynucleobacter</taxon>
    </lineage>
</organism>
<evidence type="ECO:0000313" key="2">
    <source>
        <dbReference type="EMBL" id="SMC55390.1"/>
    </source>
</evidence>
<dbReference type="EMBL" id="FWXJ01000007">
    <property type="protein sequence ID" value="SMC55390.1"/>
    <property type="molecule type" value="Genomic_DNA"/>
</dbReference>
<comment type="similarity">
    <text evidence="1">Belongs to the UPF0065 (bug) family.</text>
</comment>
<protein>
    <submittedName>
        <fullName evidence="2">Tripartite-type tricarboxylate transporter, receptor component TctC</fullName>
    </submittedName>
</protein>
<evidence type="ECO:0000313" key="3">
    <source>
        <dbReference type="Proteomes" id="UP000192708"/>
    </source>
</evidence>
<dbReference type="RefSeq" id="WP_084283612.1">
    <property type="nucleotide sequence ID" value="NZ_FWXJ01000007.1"/>
</dbReference>
<keyword evidence="2" id="KW-0675">Receptor</keyword>
<dbReference type="PIRSF" id="PIRSF017082">
    <property type="entry name" value="YflP"/>
    <property type="match status" value="1"/>
</dbReference>
<dbReference type="OrthoDB" id="8678477at2"/>
<proteinExistence type="inferred from homology"/>
<dbReference type="CDD" id="cd13579">
    <property type="entry name" value="PBP2_Bug_NagM"/>
    <property type="match status" value="1"/>
</dbReference>
<dbReference type="InterPro" id="IPR042100">
    <property type="entry name" value="Bug_dom1"/>
</dbReference>
<accession>A0A1W2A405</accession>
<dbReference type="InterPro" id="IPR005064">
    <property type="entry name" value="BUG"/>
</dbReference>
<reference evidence="2 3" key="1">
    <citation type="submission" date="2017-04" db="EMBL/GenBank/DDBJ databases">
        <authorList>
            <person name="Afonso C.L."/>
            <person name="Miller P.J."/>
            <person name="Scott M.A."/>
            <person name="Spackman E."/>
            <person name="Goraichik I."/>
            <person name="Dimitrov K.M."/>
            <person name="Suarez D.L."/>
            <person name="Swayne D.E."/>
        </authorList>
    </citation>
    <scope>NUCLEOTIDE SEQUENCE [LARGE SCALE GENOMIC DNA]</scope>
    <source>
        <strain evidence="2 3">VK13</strain>
    </source>
</reference>
<dbReference type="PANTHER" id="PTHR42928">
    <property type="entry name" value="TRICARBOXYLATE-BINDING PROTEIN"/>
    <property type="match status" value="1"/>
</dbReference>
<dbReference type="Gene3D" id="3.40.190.150">
    <property type="entry name" value="Bordetella uptake gene, domain 1"/>
    <property type="match status" value="1"/>
</dbReference>